<reference evidence="8" key="1">
    <citation type="submission" date="2020-11" db="EMBL/GenBank/DDBJ databases">
        <authorList>
            <person name="Tran Van P."/>
        </authorList>
    </citation>
    <scope>NUCLEOTIDE SEQUENCE</scope>
</reference>
<dbReference type="GO" id="GO:0005783">
    <property type="term" value="C:endoplasmic reticulum"/>
    <property type="evidence" value="ECO:0007669"/>
    <property type="project" value="TreeGrafter"/>
</dbReference>
<dbReference type="PANTHER" id="PTHR10926">
    <property type="entry name" value="CELL CYCLE CONTROL PROTEIN 50"/>
    <property type="match status" value="1"/>
</dbReference>
<sequence>MVTCTLLTILRSQLNWSVFSSSVWDGSVPSELEGNYHFSGGIECSAIHLNTLNHIPFDEDVGNNLVLIHDKNVTLQSDVVFQNKFEASKGIQVNGKLFEGESTEEEALLNETASNIDLVINGNLYVDGDIICETVNGDRIPEDLVKKHEDNVLDGELIFDSKVTFSGAYNQAHGFTTDSFSFDEPKHTVSPEDDVFRADSYTIQEDVVLPNLVVQGNTATKKVNQYDWADLQENFLRKSGDQDIYQTLNADRAIFRGGVDTKLYNGIPPSQYATVSGENVWEGEVAFNSSVATRKLQLQKGRTFGEVPMAKWLEDAIRIDQEDEIQHLNFKASVTVNGEVFADTVNGKPVDEYFSETETMRAEEPAILTNFEALGDVTVLSGSVQVDSINGQSTLNFSDVVWRDEDFHIPNVLLDEIYVDDLKIENELNGVKEVEEKFRKLLFTTDDINTTGNWNISTLETEELLVNGSLNGEFLADLTRVISASIVPKDGSRILKSQWTLKDAHIGEFETEKMNEVSTEDLAYMDAKNVFDGNVRVMLNVTASSVEPFYGNFNNLNLTEIEISGREILIDPEETELPLDLESFEVLGTSQFENSKVDFENLFRNLVTTDGDQDILTDEAVSSRLTFLKPLTVKFLEAKSSILPEAFWDGDGNKRRFSVFWKDFFRSKLEKEIVVVDHQKFTELICDEVQTESTIGSIFPDDIILTTDEVWNMNVTFLGELEVADQFITEGSVADSKWSELIKNICFVDEDCTLEGNFSFGDKTVLKGDLRTPVVNEVGMADLVTKDGVHEIGGVKTLHAVTEVTGDLYVRSTLNGIRDFNLEFLNDLVRRTQDEEIHGETILSSTATGKQVNFLVDKMNNRPMENFHQTWKNWNTLANAAMQDFKQTKSVLSQIQDRVDKEHRRLEVEILEYFMEWTSTRTHEKINLINSYITTTDTRIILYTFLETPCDIGCQCLSTQLYSLDPSTARISAQDVPIKNVRYFPFVTEDGHAFMGFVKHIGDRPDCSLADSDALVLVQISEDKAESITARPEKLFQQAEAFFKEADIGFISQIKSFFKNGQHYFVAAVYYHSDNETTDASVHLYKHDSTMKTFTSLQSLPSHGAKDIDVISTQDFVHLAVANSYDQILRTTRTETTIYEFHVEEEQFNQIHAILTDGACSVAFIRIEDSSNELLLAIGQMHTESSDSTGRNYPMNFPARGFSQIEASPFRQHRLPTLIARFRPLHRSYQVVQRIAEAPRVCDMTAFRSGDDYFLATASSLENEIAEEDRPEDHGNKKRSVISKLKQQQLSAWQPILTAGTVLPSFFVIGMVFVPIGVALLYLSENVKELDVDYTHCNNSAGQSCAEIIEKDTQTTCTCKVTFEVPEDWKGTVYVYYGLTRFYQNHRRYVRSVDSYQLLGQNLKNPTSDCSPFAKLKGTTENKTIETPIAPCGAIANSLFNDTFSFTWTDQTATRTASVLIEKKGIAWASDLKYKYENPGGNGSPNALEKFFNGTHAPPNWRKPIWQLSDDPDNNGLENEDFIVWMRTAAFPKFKKLYGIVNKTQEGFRDGIPKGNYTVTIDYNFPVTAFEGTKRLVFSTTSLLGGKNNFLGIMYIAVGGSLLLVGCLFVILHVKFGLTTREVIDVTRKTPYIIPTSSLG</sequence>
<keyword evidence="6" id="KW-1133">Transmembrane helix</keyword>
<comment type="similarity">
    <text evidence="2">Belongs to the CDC50/LEM3 family.</text>
</comment>
<keyword evidence="3" id="KW-0812">Transmembrane</keyword>
<gene>
    <name evidence="8" type="ORF">CTOB1V02_LOCUS9780</name>
</gene>
<dbReference type="EMBL" id="OB664041">
    <property type="protein sequence ID" value="CAD7231937.1"/>
    <property type="molecule type" value="Genomic_DNA"/>
</dbReference>
<dbReference type="PROSITE" id="PS50912">
    <property type="entry name" value="EAR"/>
    <property type="match status" value="1"/>
</dbReference>
<comment type="subcellular location">
    <subcellularLocation>
        <location evidence="1">Membrane</location>
        <topology evidence="1">Multi-pass membrane protein</topology>
    </subcellularLocation>
</comment>
<dbReference type="InterPro" id="IPR009039">
    <property type="entry name" value="EAR"/>
</dbReference>
<evidence type="ECO:0000256" key="4">
    <source>
        <dbReference type="ARBA" id="ARBA00022729"/>
    </source>
</evidence>
<dbReference type="OrthoDB" id="340608at2759"/>
<accession>A0A7R8ZU60</accession>
<evidence type="ECO:0000256" key="7">
    <source>
        <dbReference type="ARBA" id="ARBA00023136"/>
    </source>
</evidence>
<evidence type="ECO:0000256" key="3">
    <source>
        <dbReference type="ARBA" id="ARBA00022692"/>
    </source>
</evidence>
<keyword evidence="7" id="KW-0472">Membrane</keyword>
<evidence type="ECO:0000313" key="8">
    <source>
        <dbReference type="EMBL" id="CAD7231937.1"/>
    </source>
</evidence>
<dbReference type="GO" id="GO:0005794">
    <property type="term" value="C:Golgi apparatus"/>
    <property type="evidence" value="ECO:0007669"/>
    <property type="project" value="TreeGrafter"/>
</dbReference>
<evidence type="ECO:0000256" key="5">
    <source>
        <dbReference type="ARBA" id="ARBA00022737"/>
    </source>
</evidence>
<dbReference type="PANTHER" id="PTHR10926:SF0">
    <property type="entry name" value="CDC50, ISOFORM A"/>
    <property type="match status" value="1"/>
</dbReference>
<proteinExistence type="inferred from homology"/>
<keyword evidence="5" id="KW-0677">Repeat</keyword>
<keyword evidence="4" id="KW-0732">Signal</keyword>
<dbReference type="Pfam" id="PF03381">
    <property type="entry name" value="CDC50"/>
    <property type="match status" value="1"/>
</dbReference>
<organism evidence="8">
    <name type="scientific">Cyprideis torosa</name>
    <dbReference type="NCBI Taxonomy" id="163714"/>
    <lineage>
        <taxon>Eukaryota</taxon>
        <taxon>Metazoa</taxon>
        <taxon>Ecdysozoa</taxon>
        <taxon>Arthropoda</taxon>
        <taxon>Crustacea</taxon>
        <taxon>Oligostraca</taxon>
        <taxon>Ostracoda</taxon>
        <taxon>Podocopa</taxon>
        <taxon>Podocopida</taxon>
        <taxon>Cytherocopina</taxon>
        <taxon>Cytheroidea</taxon>
        <taxon>Cytherideidae</taxon>
        <taxon>Cyprideis</taxon>
    </lineage>
</organism>
<evidence type="ECO:0000256" key="2">
    <source>
        <dbReference type="ARBA" id="ARBA00009457"/>
    </source>
</evidence>
<name>A0A7R8ZU60_9CRUS</name>
<dbReference type="InterPro" id="IPR005045">
    <property type="entry name" value="CDC50/LEM3_fam"/>
</dbReference>
<protein>
    <submittedName>
        <fullName evidence="8">Uncharacterized protein</fullName>
    </submittedName>
</protein>
<evidence type="ECO:0000256" key="6">
    <source>
        <dbReference type="ARBA" id="ARBA00022989"/>
    </source>
</evidence>
<dbReference type="GO" id="GO:0005886">
    <property type="term" value="C:plasma membrane"/>
    <property type="evidence" value="ECO:0007669"/>
    <property type="project" value="TreeGrafter"/>
</dbReference>
<evidence type="ECO:0000256" key="1">
    <source>
        <dbReference type="ARBA" id="ARBA00004141"/>
    </source>
</evidence>